<sequence length="71" mass="7911">MNTYFCPVCWQRAVRNKTHDVIWPHLDSIGADECPASNHPYRIAIRAAVSPRTTLRQAVSAAHQLLEAIAA</sequence>
<name>A0A1T8V8C3_9MYCO</name>
<proteinExistence type="predicted"/>
<protein>
    <submittedName>
        <fullName evidence="1">Uncharacterized protein</fullName>
    </submittedName>
</protein>
<dbReference type="EMBL" id="FVGW01000022">
    <property type="protein sequence ID" value="SKN01305.1"/>
    <property type="molecule type" value="Genomic_DNA"/>
</dbReference>
<reference evidence="1 2" key="1">
    <citation type="submission" date="2016-11" db="EMBL/GenBank/DDBJ databases">
        <authorList>
            <consortium name="Pathogen Informatics"/>
        </authorList>
    </citation>
    <scope>NUCLEOTIDE SEQUENCE [LARGE SCALE GENOMIC DNA]</scope>
    <source>
        <strain evidence="1 2">911</strain>
    </source>
</reference>
<gene>
    <name evidence="1" type="ORF">SAMEA2259716_05759</name>
</gene>
<dbReference type="Proteomes" id="UP000190074">
    <property type="component" value="Unassembled WGS sequence"/>
</dbReference>
<organism evidence="1 2">
    <name type="scientific">Mycobacteroides abscessus subsp. massiliense</name>
    <dbReference type="NCBI Taxonomy" id="1962118"/>
    <lineage>
        <taxon>Bacteria</taxon>
        <taxon>Bacillati</taxon>
        <taxon>Actinomycetota</taxon>
        <taxon>Actinomycetes</taxon>
        <taxon>Mycobacteriales</taxon>
        <taxon>Mycobacteriaceae</taxon>
        <taxon>Mycobacteroides</taxon>
        <taxon>Mycobacteroides abscessus</taxon>
    </lineage>
</organism>
<evidence type="ECO:0000313" key="1">
    <source>
        <dbReference type="EMBL" id="SKN01305.1"/>
    </source>
</evidence>
<evidence type="ECO:0000313" key="2">
    <source>
        <dbReference type="Proteomes" id="UP000190074"/>
    </source>
</evidence>
<dbReference type="RefSeq" id="WP_079585447.1">
    <property type="nucleotide sequence ID" value="NZ_FVGW01000022.1"/>
</dbReference>
<accession>A0A1T8V8C3</accession>
<dbReference type="AlphaFoldDB" id="A0A1T8V8C3"/>